<reference evidence="3" key="1">
    <citation type="submission" date="2023-03" db="EMBL/GenBank/DDBJ databases">
        <title>Massive genome expansion in bonnet fungi (Mycena s.s.) driven by repeated elements and novel gene families across ecological guilds.</title>
        <authorList>
            <consortium name="Lawrence Berkeley National Laboratory"/>
            <person name="Harder C.B."/>
            <person name="Miyauchi S."/>
            <person name="Viragh M."/>
            <person name="Kuo A."/>
            <person name="Thoen E."/>
            <person name="Andreopoulos B."/>
            <person name="Lu D."/>
            <person name="Skrede I."/>
            <person name="Drula E."/>
            <person name="Henrissat B."/>
            <person name="Morin E."/>
            <person name="Kohler A."/>
            <person name="Barry K."/>
            <person name="LaButti K."/>
            <person name="Morin E."/>
            <person name="Salamov A."/>
            <person name="Lipzen A."/>
            <person name="Mereny Z."/>
            <person name="Hegedus B."/>
            <person name="Baldrian P."/>
            <person name="Stursova M."/>
            <person name="Weitz H."/>
            <person name="Taylor A."/>
            <person name="Grigoriev I.V."/>
            <person name="Nagy L.G."/>
            <person name="Martin F."/>
            <person name="Kauserud H."/>
        </authorList>
    </citation>
    <scope>NUCLEOTIDE SEQUENCE</scope>
    <source>
        <strain evidence="3">CBHHK200</strain>
    </source>
</reference>
<feature type="domain" description="BOD1/SHG1" evidence="2">
    <location>
        <begin position="8"/>
        <end position="107"/>
    </location>
</feature>
<dbReference type="Pfam" id="PF05205">
    <property type="entry name" value="COMPASS-Shg1"/>
    <property type="match status" value="1"/>
</dbReference>
<evidence type="ECO:0000256" key="1">
    <source>
        <dbReference type="SAM" id="MobiDB-lite"/>
    </source>
</evidence>
<evidence type="ECO:0000313" key="3">
    <source>
        <dbReference type="EMBL" id="KAJ7047710.1"/>
    </source>
</evidence>
<gene>
    <name evidence="3" type="ORF">C8F04DRAFT_1247332</name>
</gene>
<dbReference type="Proteomes" id="UP001218188">
    <property type="component" value="Unassembled WGS sequence"/>
</dbReference>
<organism evidence="3 4">
    <name type="scientific">Mycena alexandri</name>
    <dbReference type="NCBI Taxonomy" id="1745969"/>
    <lineage>
        <taxon>Eukaryota</taxon>
        <taxon>Fungi</taxon>
        <taxon>Dikarya</taxon>
        <taxon>Basidiomycota</taxon>
        <taxon>Agaricomycotina</taxon>
        <taxon>Agaricomycetes</taxon>
        <taxon>Agaricomycetidae</taxon>
        <taxon>Agaricales</taxon>
        <taxon>Marasmiineae</taxon>
        <taxon>Mycenaceae</taxon>
        <taxon>Mycena</taxon>
    </lineage>
</organism>
<sequence length="206" mass="22373">MPIADPGELVAAFKKSGEFDKLRRELLADSQRSSEFNAFKTRIEELARERMESMESGQLAYMTPEMLHKELMHQVNRFPVVERFASEVPMLSEGAFKDGIRTSIQRILRDDRGQNDPPPPDLVAPGEAAPSQQSILVLPTASVKEGEEAPVAPVLPTQESIVVPLVPRGSSAEPPQLPDGKKMDAIDPAPLTSAAPDDPVPTSPAS</sequence>
<dbReference type="AlphaFoldDB" id="A0AAD6TMR6"/>
<comment type="caution">
    <text evidence="3">The sequence shown here is derived from an EMBL/GenBank/DDBJ whole genome shotgun (WGS) entry which is preliminary data.</text>
</comment>
<evidence type="ECO:0000259" key="2">
    <source>
        <dbReference type="Pfam" id="PF05205"/>
    </source>
</evidence>
<protein>
    <recommendedName>
        <fullName evidence="2">BOD1/SHG1 domain-containing protein</fullName>
    </recommendedName>
</protein>
<feature type="region of interest" description="Disordered" evidence="1">
    <location>
        <begin position="164"/>
        <end position="206"/>
    </location>
</feature>
<dbReference type="EMBL" id="JARJCM010000001">
    <property type="protein sequence ID" value="KAJ7047710.1"/>
    <property type="molecule type" value="Genomic_DNA"/>
</dbReference>
<accession>A0AAD6TMR6</accession>
<feature type="region of interest" description="Disordered" evidence="1">
    <location>
        <begin position="109"/>
        <end position="131"/>
    </location>
</feature>
<proteinExistence type="predicted"/>
<evidence type="ECO:0000313" key="4">
    <source>
        <dbReference type="Proteomes" id="UP001218188"/>
    </source>
</evidence>
<keyword evidence="4" id="KW-1185">Reference proteome</keyword>
<name>A0AAD6TMR6_9AGAR</name>
<dbReference type="InterPro" id="IPR055264">
    <property type="entry name" value="BOD1/SHG1_dom"/>
</dbReference>